<accession>A0ACC2URY4</accession>
<evidence type="ECO:0000313" key="2">
    <source>
        <dbReference type="Proteomes" id="UP001165960"/>
    </source>
</evidence>
<evidence type="ECO:0000313" key="1">
    <source>
        <dbReference type="EMBL" id="KAJ9089813.1"/>
    </source>
</evidence>
<dbReference type="Proteomes" id="UP001165960">
    <property type="component" value="Unassembled WGS sequence"/>
</dbReference>
<organism evidence="1 2">
    <name type="scientific">Entomophthora muscae</name>
    <dbReference type="NCBI Taxonomy" id="34485"/>
    <lineage>
        <taxon>Eukaryota</taxon>
        <taxon>Fungi</taxon>
        <taxon>Fungi incertae sedis</taxon>
        <taxon>Zoopagomycota</taxon>
        <taxon>Entomophthoromycotina</taxon>
        <taxon>Entomophthoromycetes</taxon>
        <taxon>Entomophthorales</taxon>
        <taxon>Entomophthoraceae</taxon>
        <taxon>Entomophthora</taxon>
    </lineage>
</organism>
<protein>
    <submittedName>
        <fullName evidence="1">Uncharacterized protein</fullName>
    </submittedName>
</protein>
<gene>
    <name evidence="1" type="ORF">DSO57_1009038</name>
</gene>
<proteinExistence type="predicted"/>
<comment type="caution">
    <text evidence="1">The sequence shown here is derived from an EMBL/GenBank/DDBJ whole genome shotgun (WGS) entry which is preliminary data.</text>
</comment>
<name>A0ACC2URY4_9FUNG</name>
<sequence>MTEIYHLLGLHSIFIAFCTAQIWMHVLVVSVLALTNQLADELDDGSNFPHDTIIGATITGNCVIDSLVIDSLVLETIVK</sequence>
<dbReference type="EMBL" id="QTSX02000028">
    <property type="protein sequence ID" value="KAJ9089813.1"/>
    <property type="molecule type" value="Genomic_DNA"/>
</dbReference>
<reference evidence="1" key="1">
    <citation type="submission" date="2022-04" db="EMBL/GenBank/DDBJ databases">
        <title>Genome of the entomopathogenic fungus Entomophthora muscae.</title>
        <authorList>
            <person name="Elya C."/>
            <person name="Lovett B.R."/>
            <person name="Lee E."/>
            <person name="Macias A.M."/>
            <person name="Hajek A.E."/>
            <person name="De Bivort B.L."/>
            <person name="Kasson M.T."/>
            <person name="De Fine Licht H.H."/>
            <person name="Stajich J.E."/>
        </authorList>
    </citation>
    <scope>NUCLEOTIDE SEQUENCE</scope>
    <source>
        <strain evidence="1">Berkeley</strain>
    </source>
</reference>
<keyword evidence="2" id="KW-1185">Reference proteome</keyword>